<dbReference type="EMBL" id="JAEPBG010000006">
    <property type="protein sequence ID" value="MBK4736068.1"/>
    <property type="molecule type" value="Genomic_DNA"/>
</dbReference>
<keyword evidence="3" id="KW-0812">Transmembrane</keyword>
<keyword evidence="3" id="KW-0472">Membrane</keyword>
<protein>
    <recommendedName>
        <fullName evidence="6">Lipoprotein</fullName>
    </recommendedName>
</protein>
<keyword evidence="5" id="KW-1185">Reference proteome</keyword>
<evidence type="ECO:0008006" key="6">
    <source>
        <dbReference type="Google" id="ProtNLM"/>
    </source>
</evidence>
<feature type="transmembrane region" description="Helical" evidence="3">
    <location>
        <begin position="12"/>
        <end position="31"/>
    </location>
</feature>
<keyword evidence="3" id="KW-1133">Transmembrane helix</keyword>
<feature type="coiled-coil region" evidence="1">
    <location>
        <begin position="31"/>
        <end position="58"/>
    </location>
</feature>
<reference evidence="4" key="1">
    <citation type="submission" date="2021-01" db="EMBL/GenBank/DDBJ databases">
        <title>Genome sequence of strain Noviherbaspirillum sp. DKR-6.</title>
        <authorList>
            <person name="Chaudhary D.K."/>
        </authorList>
    </citation>
    <scope>NUCLEOTIDE SEQUENCE</scope>
    <source>
        <strain evidence="4">DKR-6</strain>
    </source>
</reference>
<organism evidence="4 5">
    <name type="scientific">Noviherbaspirillum pedocola</name>
    <dbReference type="NCBI Taxonomy" id="2801341"/>
    <lineage>
        <taxon>Bacteria</taxon>
        <taxon>Pseudomonadati</taxon>
        <taxon>Pseudomonadota</taxon>
        <taxon>Betaproteobacteria</taxon>
        <taxon>Burkholderiales</taxon>
        <taxon>Oxalobacteraceae</taxon>
        <taxon>Noviherbaspirillum</taxon>
    </lineage>
</organism>
<proteinExistence type="predicted"/>
<feature type="region of interest" description="Disordered" evidence="2">
    <location>
        <begin position="127"/>
        <end position="191"/>
    </location>
</feature>
<evidence type="ECO:0000313" key="5">
    <source>
        <dbReference type="Proteomes" id="UP000622890"/>
    </source>
</evidence>
<keyword evidence="1" id="KW-0175">Coiled coil</keyword>
<evidence type="ECO:0000256" key="2">
    <source>
        <dbReference type="SAM" id="MobiDB-lite"/>
    </source>
</evidence>
<dbReference type="Proteomes" id="UP000622890">
    <property type="component" value="Unassembled WGS sequence"/>
</dbReference>
<sequence>MGDTAIFDRQTVRGVVVGALSACAVLGCAALNQVRVENRQLHAELMQLRKQVESSKEKSAVQQAPKPAIAAASPVATASAVAPSVPLAVHPAEAAPDLAAAVQPGLAPELKFALDMLRPPDNVRPPLPLAIPPKMKGKSLPARPQAKEPFSAAPAVVDTKSSPVEAMPQLDSGPDTQATAPWQGSLSLLEQ</sequence>
<comment type="caution">
    <text evidence="4">The sequence shown here is derived from an EMBL/GenBank/DDBJ whole genome shotgun (WGS) entry which is preliminary data.</text>
</comment>
<evidence type="ECO:0000256" key="1">
    <source>
        <dbReference type="SAM" id="Coils"/>
    </source>
</evidence>
<feature type="compositionally biased region" description="Polar residues" evidence="2">
    <location>
        <begin position="174"/>
        <end position="191"/>
    </location>
</feature>
<gene>
    <name evidence="4" type="ORF">JJB74_15710</name>
</gene>
<accession>A0A934SVF5</accession>
<evidence type="ECO:0000313" key="4">
    <source>
        <dbReference type="EMBL" id="MBK4736068.1"/>
    </source>
</evidence>
<dbReference type="RefSeq" id="WP_200593133.1">
    <property type="nucleotide sequence ID" value="NZ_JAEPBG010000006.1"/>
</dbReference>
<dbReference type="AlphaFoldDB" id="A0A934SVF5"/>
<name>A0A934SVF5_9BURK</name>
<evidence type="ECO:0000256" key="3">
    <source>
        <dbReference type="SAM" id="Phobius"/>
    </source>
</evidence>